<sequence>MPVDFVWSCEVAEHIAEEKVDNYIDTLCNGAVIAMTHALPGQGGHHHVNCQPKEYWVDKISSRGYMLSEDLDIFLNISKTERTWNYFSQSGLVFIRS</sequence>
<proteinExistence type="predicted"/>
<dbReference type="Proteomes" id="UP000469949">
    <property type="component" value="Unassembled WGS sequence"/>
</dbReference>
<evidence type="ECO:0000313" key="1">
    <source>
        <dbReference type="EMBL" id="KAB7783814.1"/>
    </source>
</evidence>
<evidence type="ECO:0008006" key="3">
    <source>
        <dbReference type="Google" id="ProtNLM"/>
    </source>
</evidence>
<name>A0A833J423_9HYPH</name>
<dbReference type="AlphaFoldDB" id="A0A833J423"/>
<evidence type="ECO:0000313" key="2">
    <source>
        <dbReference type="Proteomes" id="UP000469949"/>
    </source>
</evidence>
<accession>A0A833J423</accession>
<organism evidence="1 2">
    <name type="scientific">Methylorubrum populi</name>
    <dbReference type="NCBI Taxonomy" id="223967"/>
    <lineage>
        <taxon>Bacteria</taxon>
        <taxon>Pseudomonadati</taxon>
        <taxon>Pseudomonadota</taxon>
        <taxon>Alphaproteobacteria</taxon>
        <taxon>Hyphomicrobiales</taxon>
        <taxon>Methylobacteriaceae</taxon>
        <taxon>Methylorubrum</taxon>
    </lineage>
</organism>
<protein>
    <recommendedName>
        <fullName evidence="3">Methyltransferase type 11 domain-containing protein</fullName>
    </recommendedName>
</protein>
<gene>
    <name evidence="1" type="ORF">F8B43_3737</name>
</gene>
<dbReference type="EMBL" id="WEKV01000014">
    <property type="protein sequence ID" value="KAB7783814.1"/>
    <property type="molecule type" value="Genomic_DNA"/>
</dbReference>
<reference evidence="1 2" key="1">
    <citation type="submission" date="2019-10" db="EMBL/GenBank/DDBJ databases">
        <title>Draft Genome Sequence of the Caffeine Degrading Methylotroph Methylorubrum populi PINKEL.</title>
        <authorList>
            <person name="Dawson S.C."/>
            <person name="Zhang X."/>
            <person name="Wright M.E."/>
            <person name="Sharma G."/>
            <person name="Langner J.T."/>
            <person name="Ditty J.L."/>
            <person name="Subuyuj G.A."/>
        </authorList>
    </citation>
    <scope>NUCLEOTIDE SEQUENCE [LARGE SCALE GENOMIC DNA]</scope>
    <source>
        <strain evidence="1 2">Pinkel</strain>
    </source>
</reference>
<comment type="caution">
    <text evidence="1">The sequence shown here is derived from an EMBL/GenBank/DDBJ whole genome shotgun (WGS) entry which is preliminary data.</text>
</comment>